<organism evidence="1 2">
    <name type="scientific">Saprolegnia parasitica (strain CBS 223.65)</name>
    <dbReference type="NCBI Taxonomy" id="695850"/>
    <lineage>
        <taxon>Eukaryota</taxon>
        <taxon>Sar</taxon>
        <taxon>Stramenopiles</taxon>
        <taxon>Oomycota</taxon>
        <taxon>Saprolegniomycetes</taxon>
        <taxon>Saprolegniales</taxon>
        <taxon>Saprolegniaceae</taxon>
        <taxon>Saprolegnia</taxon>
    </lineage>
</organism>
<dbReference type="VEuPathDB" id="FungiDB:SPRG_15924"/>
<reference evidence="1 2" key="1">
    <citation type="journal article" date="2013" name="PLoS Genet.">
        <title>Distinctive expansion of potential virulence genes in the genome of the oomycete fish pathogen Saprolegnia parasitica.</title>
        <authorList>
            <person name="Jiang R.H."/>
            <person name="de Bruijn I."/>
            <person name="Haas B.J."/>
            <person name="Belmonte R."/>
            <person name="Lobach L."/>
            <person name="Christie J."/>
            <person name="van den Ackerveken G."/>
            <person name="Bottin A."/>
            <person name="Bulone V."/>
            <person name="Diaz-Moreno S.M."/>
            <person name="Dumas B."/>
            <person name="Fan L."/>
            <person name="Gaulin E."/>
            <person name="Govers F."/>
            <person name="Grenville-Briggs L.J."/>
            <person name="Horner N.R."/>
            <person name="Levin J.Z."/>
            <person name="Mammella M."/>
            <person name="Meijer H.J."/>
            <person name="Morris P."/>
            <person name="Nusbaum C."/>
            <person name="Oome S."/>
            <person name="Phillips A.J."/>
            <person name="van Rooyen D."/>
            <person name="Rzeszutek E."/>
            <person name="Saraiva M."/>
            <person name="Secombes C.J."/>
            <person name="Seidl M.F."/>
            <person name="Snel B."/>
            <person name="Stassen J.H."/>
            <person name="Sykes S."/>
            <person name="Tripathy S."/>
            <person name="van den Berg H."/>
            <person name="Vega-Arreguin J.C."/>
            <person name="Wawra S."/>
            <person name="Young S.K."/>
            <person name="Zeng Q."/>
            <person name="Dieguez-Uribeondo J."/>
            <person name="Russ C."/>
            <person name="Tyler B.M."/>
            <person name="van West P."/>
        </authorList>
    </citation>
    <scope>NUCLEOTIDE SEQUENCE [LARGE SCALE GENOMIC DNA]</scope>
    <source>
        <strain evidence="1 2">CBS 223.65</strain>
    </source>
</reference>
<gene>
    <name evidence="1" type="ORF">SPRG_15924</name>
</gene>
<name>A0A067BK23_SAPPC</name>
<keyword evidence="2" id="KW-1185">Reference proteome</keyword>
<protein>
    <submittedName>
        <fullName evidence="1">Uncharacterized protein</fullName>
    </submittedName>
</protein>
<dbReference type="Proteomes" id="UP000030745">
    <property type="component" value="Unassembled WGS sequence"/>
</dbReference>
<dbReference type="RefSeq" id="XP_012210498.1">
    <property type="nucleotide sequence ID" value="XM_012355108.1"/>
</dbReference>
<dbReference type="KEGG" id="spar:SPRG_15924"/>
<dbReference type="EMBL" id="KK583394">
    <property type="protein sequence ID" value="KDO18799.1"/>
    <property type="molecule type" value="Genomic_DNA"/>
</dbReference>
<evidence type="ECO:0000313" key="1">
    <source>
        <dbReference type="EMBL" id="KDO18799.1"/>
    </source>
</evidence>
<accession>A0A067BK23</accession>
<dbReference type="GeneID" id="24137602"/>
<sequence>MRAPHRTPRLVRYRRAAVETAAREGNLVSVSPAAVLVPPLVDWRWPKLSETVRDQLVDIDRPEVVATVAKAANDEPIHGLVDATCLCERCKGLREWLRTSLWSVTLGAGFVDVGAKFVAKRMMPGDIDDAKDEYRNPLPSWAPILQARLHLAALRRLS</sequence>
<evidence type="ECO:0000313" key="2">
    <source>
        <dbReference type="Proteomes" id="UP000030745"/>
    </source>
</evidence>
<dbReference type="AlphaFoldDB" id="A0A067BK23"/>
<proteinExistence type="predicted"/>